<dbReference type="Pfam" id="PF01603">
    <property type="entry name" value="B56"/>
    <property type="match status" value="1"/>
</dbReference>
<dbReference type="InParanoid" id="A2FHQ5"/>
<proteinExistence type="predicted"/>
<evidence type="ECO:0000313" key="3">
    <source>
        <dbReference type="Proteomes" id="UP000001542"/>
    </source>
</evidence>
<dbReference type="eggNOG" id="KOG2085">
    <property type="taxonomic scope" value="Eukaryota"/>
</dbReference>
<dbReference type="PANTHER" id="PTHR10257:SF3">
    <property type="entry name" value="SERINE_THREONINE-PROTEIN PHOSPHATASE 2A 56 KDA REGULATORY SUBUNIT GAMMA ISOFORM"/>
    <property type="match status" value="1"/>
</dbReference>
<dbReference type="GO" id="GO:0051177">
    <property type="term" value="P:meiotic sister chromatid cohesion"/>
    <property type="evidence" value="ECO:0000318"/>
    <property type="project" value="GO_Central"/>
</dbReference>
<evidence type="ECO:0000313" key="2">
    <source>
        <dbReference type="EMBL" id="EAX95555.1"/>
    </source>
</evidence>
<organism evidence="2 3">
    <name type="scientific">Trichomonas vaginalis (strain ATCC PRA-98 / G3)</name>
    <dbReference type="NCBI Taxonomy" id="412133"/>
    <lineage>
        <taxon>Eukaryota</taxon>
        <taxon>Metamonada</taxon>
        <taxon>Parabasalia</taxon>
        <taxon>Trichomonadida</taxon>
        <taxon>Trichomonadidae</taxon>
        <taxon>Trichomonas</taxon>
    </lineage>
</organism>
<dbReference type="VEuPathDB" id="TrichDB:TVAGG3_0554400"/>
<dbReference type="GO" id="GO:0072542">
    <property type="term" value="F:protein phosphatase activator activity"/>
    <property type="evidence" value="ECO:0000318"/>
    <property type="project" value="GO_Central"/>
</dbReference>
<dbReference type="AlphaFoldDB" id="A2FHQ5"/>
<dbReference type="Gene3D" id="1.25.10.10">
    <property type="entry name" value="Leucine-rich Repeat Variant"/>
    <property type="match status" value="1"/>
</dbReference>
<evidence type="ECO:0000256" key="1">
    <source>
        <dbReference type="SAM" id="MobiDB-lite"/>
    </source>
</evidence>
<dbReference type="RefSeq" id="XP_001308485.1">
    <property type="nucleotide sequence ID" value="XM_001308484.1"/>
</dbReference>
<dbReference type="InterPro" id="IPR002554">
    <property type="entry name" value="PP2A_B56"/>
</dbReference>
<reference evidence="2" key="2">
    <citation type="journal article" date="2007" name="Science">
        <title>Draft genome sequence of the sexually transmitted pathogen Trichomonas vaginalis.</title>
        <authorList>
            <person name="Carlton J.M."/>
            <person name="Hirt R.P."/>
            <person name="Silva J.C."/>
            <person name="Delcher A.L."/>
            <person name="Schatz M."/>
            <person name="Zhao Q."/>
            <person name="Wortman J.R."/>
            <person name="Bidwell S.L."/>
            <person name="Alsmark U.C.M."/>
            <person name="Besteiro S."/>
            <person name="Sicheritz-Ponten T."/>
            <person name="Noel C.J."/>
            <person name="Dacks J.B."/>
            <person name="Foster P.G."/>
            <person name="Simillion C."/>
            <person name="Van de Peer Y."/>
            <person name="Miranda-Saavedra D."/>
            <person name="Barton G.J."/>
            <person name="Westrop G.D."/>
            <person name="Mueller S."/>
            <person name="Dessi D."/>
            <person name="Fiori P.L."/>
            <person name="Ren Q."/>
            <person name="Paulsen I."/>
            <person name="Zhang H."/>
            <person name="Bastida-Corcuera F.D."/>
            <person name="Simoes-Barbosa A."/>
            <person name="Brown M.T."/>
            <person name="Hayes R.D."/>
            <person name="Mukherjee M."/>
            <person name="Okumura C.Y."/>
            <person name="Schneider R."/>
            <person name="Smith A.J."/>
            <person name="Vanacova S."/>
            <person name="Villalvazo M."/>
            <person name="Haas B.J."/>
            <person name="Pertea M."/>
            <person name="Feldblyum T.V."/>
            <person name="Utterback T.R."/>
            <person name="Shu C.L."/>
            <person name="Osoegawa K."/>
            <person name="de Jong P.J."/>
            <person name="Hrdy I."/>
            <person name="Horvathova L."/>
            <person name="Zubacova Z."/>
            <person name="Dolezal P."/>
            <person name="Malik S.B."/>
            <person name="Logsdon J.M. Jr."/>
            <person name="Henze K."/>
            <person name="Gupta A."/>
            <person name="Wang C.C."/>
            <person name="Dunne R.L."/>
            <person name="Upcroft J.A."/>
            <person name="Upcroft P."/>
            <person name="White O."/>
            <person name="Salzberg S.L."/>
            <person name="Tang P."/>
            <person name="Chiu C.-H."/>
            <person name="Lee Y.-S."/>
            <person name="Embley T.M."/>
            <person name="Coombs G.H."/>
            <person name="Mottram J.C."/>
            <person name="Tachezy J."/>
            <person name="Fraser-Liggett C.M."/>
            <person name="Johnson P.J."/>
        </authorList>
    </citation>
    <scope>NUCLEOTIDE SEQUENCE [LARGE SCALE GENOMIC DNA]</scope>
    <source>
        <strain evidence="2">G3</strain>
    </source>
</reference>
<dbReference type="KEGG" id="tva:4753312"/>
<dbReference type="InterPro" id="IPR016024">
    <property type="entry name" value="ARM-type_fold"/>
</dbReference>
<reference evidence="2" key="1">
    <citation type="submission" date="2006-10" db="EMBL/GenBank/DDBJ databases">
        <authorList>
            <person name="Amadeo P."/>
            <person name="Zhao Q."/>
            <person name="Wortman J."/>
            <person name="Fraser-Liggett C."/>
            <person name="Carlton J."/>
        </authorList>
    </citation>
    <scope>NUCLEOTIDE SEQUENCE</scope>
    <source>
        <strain evidence="2">G3</strain>
    </source>
</reference>
<keyword evidence="3" id="KW-1185">Reference proteome</keyword>
<evidence type="ECO:0008006" key="4">
    <source>
        <dbReference type="Google" id="ProtNLM"/>
    </source>
</evidence>
<name>A2FHQ5_TRIV3</name>
<dbReference type="GO" id="GO:0000159">
    <property type="term" value="C:protein phosphatase type 2A complex"/>
    <property type="evidence" value="ECO:0007669"/>
    <property type="project" value="InterPro"/>
</dbReference>
<dbReference type="SMR" id="A2FHQ5"/>
<accession>A2FHQ5</accession>
<dbReference type="STRING" id="5722.A2FHQ5"/>
<sequence length="456" mass="53986">MTKHIKTYASDKQKRTTENMNVAQREYPSKQEISKNTKNIFINSNDITFYTLCKYCSTQIDINDAMLQEKINNKTIYLKQILEYLQNTDCSKISDKLLQIFFFMVEKNLFHDNYFPSNLSPDYPSEEKYDIFWVHNKLIYAQLMIITESFPEYLNFSLIYRIISNTLSIDSRERQTALKFIRNIYDKNLDVRSDIKSAIISQLSLINASKEFLAFIRYIIEDYFNDKRNYVSKIKKLTKNLKNDFIVKNEEIGQDFFIDLLLPLHNHDNYELFSGELLEIEFIFFKNDTKLVDYSIKYILMHWPITNIRKQDAFLREIFDLLLNFQNVMSNQVKIDSFVMVCKCIESLNANIAKTAIKIIINPEFKGTLEKLSVICLPLLISSLRINVAKHWDPEIRKISQKSINYLTNLDPVASKRNPYDKKKDSSYKDDWNTIYKIANKKKSKNTKKICKLLNF</sequence>
<dbReference type="EMBL" id="DS113799">
    <property type="protein sequence ID" value="EAX95555.1"/>
    <property type="molecule type" value="Genomic_DNA"/>
</dbReference>
<dbReference type="InterPro" id="IPR011989">
    <property type="entry name" value="ARM-like"/>
</dbReference>
<dbReference type="PANTHER" id="PTHR10257">
    <property type="entry name" value="SERINE/THREONINE PROTEIN PHOSPHATASE 2A PP2A REGULATORY SUBUNIT B"/>
    <property type="match status" value="1"/>
</dbReference>
<gene>
    <name evidence="2" type="ORF">TVAG_005700</name>
</gene>
<dbReference type="SUPFAM" id="SSF48371">
    <property type="entry name" value="ARM repeat"/>
    <property type="match status" value="1"/>
</dbReference>
<dbReference type="VEuPathDB" id="TrichDB:TVAG_005700"/>
<dbReference type="Proteomes" id="UP000001542">
    <property type="component" value="Unassembled WGS sequence"/>
</dbReference>
<dbReference type="FunFam" id="1.25.10.10:FF:000331">
    <property type="entry name" value="Phosphoprotein phosphatase, putative"/>
    <property type="match status" value="1"/>
</dbReference>
<protein>
    <recommendedName>
        <fullName evidence="4">Phosphoprotein phosphatase</fullName>
    </recommendedName>
</protein>
<feature type="region of interest" description="Disordered" evidence="1">
    <location>
        <begin position="1"/>
        <end position="24"/>
    </location>
</feature>
<dbReference type="GO" id="GO:0007165">
    <property type="term" value="P:signal transduction"/>
    <property type="evidence" value="ECO:0007669"/>
    <property type="project" value="InterPro"/>
</dbReference>